<name>A0A8J6HD45_TENMO</name>
<dbReference type="AlphaFoldDB" id="A0A8J6HD45"/>
<organism evidence="1 2">
    <name type="scientific">Tenebrio molitor</name>
    <name type="common">Yellow mealworm beetle</name>
    <dbReference type="NCBI Taxonomy" id="7067"/>
    <lineage>
        <taxon>Eukaryota</taxon>
        <taxon>Metazoa</taxon>
        <taxon>Ecdysozoa</taxon>
        <taxon>Arthropoda</taxon>
        <taxon>Hexapoda</taxon>
        <taxon>Insecta</taxon>
        <taxon>Pterygota</taxon>
        <taxon>Neoptera</taxon>
        <taxon>Endopterygota</taxon>
        <taxon>Coleoptera</taxon>
        <taxon>Polyphaga</taxon>
        <taxon>Cucujiformia</taxon>
        <taxon>Tenebrionidae</taxon>
        <taxon>Tenebrio</taxon>
    </lineage>
</organism>
<accession>A0A8J6HD45</accession>
<comment type="caution">
    <text evidence="1">The sequence shown here is derived from an EMBL/GenBank/DDBJ whole genome shotgun (WGS) entry which is preliminary data.</text>
</comment>
<dbReference type="Proteomes" id="UP000719412">
    <property type="component" value="Unassembled WGS sequence"/>
</dbReference>
<evidence type="ECO:0000313" key="2">
    <source>
        <dbReference type="Proteomes" id="UP000719412"/>
    </source>
</evidence>
<proteinExistence type="predicted"/>
<dbReference type="EMBL" id="JABDTM020026484">
    <property type="protein sequence ID" value="KAH0811877.1"/>
    <property type="molecule type" value="Genomic_DNA"/>
</dbReference>
<reference evidence="1" key="2">
    <citation type="submission" date="2021-08" db="EMBL/GenBank/DDBJ databases">
        <authorList>
            <person name="Eriksson T."/>
        </authorList>
    </citation>
    <scope>NUCLEOTIDE SEQUENCE</scope>
    <source>
        <strain evidence="1">Stoneville</strain>
        <tissue evidence="1">Whole head</tissue>
    </source>
</reference>
<gene>
    <name evidence="1" type="ORF">GEV33_010909</name>
</gene>
<protein>
    <submittedName>
        <fullName evidence="1">Uncharacterized protein</fullName>
    </submittedName>
</protein>
<evidence type="ECO:0000313" key="1">
    <source>
        <dbReference type="EMBL" id="KAH0811877.1"/>
    </source>
</evidence>
<keyword evidence="2" id="KW-1185">Reference proteome</keyword>
<reference evidence="1" key="1">
    <citation type="journal article" date="2020" name="J Insects Food Feed">
        <title>The yellow mealworm (Tenebrio molitor) genome: a resource for the emerging insects as food and feed industry.</title>
        <authorList>
            <person name="Eriksson T."/>
            <person name="Andere A."/>
            <person name="Kelstrup H."/>
            <person name="Emery V."/>
            <person name="Picard C."/>
        </authorList>
    </citation>
    <scope>NUCLEOTIDE SEQUENCE</scope>
    <source>
        <strain evidence="1">Stoneville</strain>
        <tissue evidence="1">Whole head</tissue>
    </source>
</reference>
<sequence length="124" mass="13582">MDEEKQNLEQELDSLSHEDLCEITQSSLRRLIAADPLLQDLPGDVTTEEVLSQIAVAQGKSITVVVLRHFETPLSVVGVVMWDVICHGTASSLVFVSGKLDAANYITNVPIAVPYLRELVNPIL</sequence>